<accession>A0A5N5FZ06</accession>
<sequence length="98" mass="10962">MISDVAALGVPIGSLDKGLGQLRDTMFGLQLENEKCVMDQFDKVSKLEHALKLQRKEERVEKLKLKKLVRGSSKEIAACLQFAADQLHADTSIEMWCS</sequence>
<comment type="caution">
    <text evidence="1">The sequence shown here is derived from an EMBL/GenBank/DDBJ whole genome shotgun (WGS) entry which is preliminary data.</text>
</comment>
<reference evidence="1 2" key="3">
    <citation type="submission" date="2019-11" db="EMBL/GenBank/DDBJ databases">
        <title>A de novo genome assembly of a pear dwarfing rootstock.</title>
        <authorList>
            <person name="Wang F."/>
            <person name="Wang J."/>
            <person name="Li S."/>
            <person name="Zhang Y."/>
            <person name="Fang M."/>
            <person name="Ma L."/>
            <person name="Zhao Y."/>
            <person name="Jiang S."/>
        </authorList>
    </citation>
    <scope>NUCLEOTIDE SEQUENCE [LARGE SCALE GENOMIC DNA]</scope>
    <source>
        <strain evidence="1">S2</strain>
        <tissue evidence="1">Leaf</tissue>
    </source>
</reference>
<dbReference type="AlphaFoldDB" id="A0A5N5FZ06"/>
<name>A0A5N5FZ06_9ROSA</name>
<evidence type="ECO:0000313" key="2">
    <source>
        <dbReference type="Proteomes" id="UP000327157"/>
    </source>
</evidence>
<gene>
    <name evidence="1" type="ORF">D8674_006099</name>
</gene>
<dbReference type="EMBL" id="SMOL01000559">
    <property type="protein sequence ID" value="KAB2606382.1"/>
    <property type="molecule type" value="Genomic_DNA"/>
</dbReference>
<evidence type="ECO:0000313" key="1">
    <source>
        <dbReference type="EMBL" id="KAB2606382.1"/>
    </source>
</evidence>
<reference evidence="2" key="2">
    <citation type="submission" date="2019-10" db="EMBL/GenBank/DDBJ databases">
        <title>A de novo genome assembly of a pear dwarfing rootstock.</title>
        <authorList>
            <person name="Wang F."/>
            <person name="Wang J."/>
            <person name="Li S."/>
            <person name="Zhang Y."/>
            <person name="Fang M."/>
            <person name="Ma L."/>
            <person name="Zhao Y."/>
            <person name="Jiang S."/>
        </authorList>
    </citation>
    <scope>NUCLEOTIDE SEQUENCE [LARGE SCALE GENOMIC DNA]</scope>
</reference>
<dbReference type="Proteomes" id="UP000327157">
    <property type="component" value="Chromosome 11"/>
</dbReference>
<reference evidence="1 2" key="1">
    <citation type="submission" date="2019-09" db="EMBL/GenBank/DDBJ databases">
        <authorList>
            <person name="Ou C."/>
        </authorList>
    </citation>
    <scope>NUCLEOTIDE SEQUENCE [LARGE SCALE GENOMIC DNA]</scope>
    <source>
        <strain evidence="1">S2</strain>
        <tissue evidence="1">Leaf</tissue>
    </source>
</reference>
<keyword evidence="2" id="KW-1185">Reference proteome</keyword>
<protein>
    <submittedName>
        <fullName evidence="1">Uncharacterized protein</fullName>
    </submittedName>
</protein>
<organism evidence="1 2">
    <name type="scientific">Pyrus ussuriensis x Pyrus communis</name>
    <dbReference type="NCBI Taxonomy" id="2448454"/>
    <lineage>
        <taxon>Eukaryota</taxon>
        <taxon>Viridiplantae</taxon>
        <taxon>Streptophyta</taxon>
        <taxon>Embryophyta</taxon>
        <taxon>Tracheophyta</taxon>
        <taxon>Spermatophyta</taxon>
        <taxon>Magnoliopsida</taxon>
        <taxon>eudicotyledons</taxon>
        <taxon>Gunneridae</taxon>
        <taxon>Pentapetalae</taxon>
        <taxon>rosids</taxon>
        <taxon>fabids</taxon>
        <taxon>Rosales</taxon>
        <taxon>Rosaceae</taxon>
        <taxon>Amygdaloideae</taxon>
        <taxon>Maleae</taxon>
        <taxon>Pyrus</taxon>
    </lineage>
</organism>
<proteinExistence type="predicted"/>